<evidence type="ECO:0000313" key="3">
    <source>
        <dbReference type="Proteomes" id="UP000256862"/>
    </source>
</evidence>
<evidence type="ECO:0000259" key="1">
    <source>
        <dbReference type="PROSITE" id="PS51750"/>
    </source>
</evidence>
<gene>
    <name evidence="2" type="ORF">CO2235_180061</name>
</gene>
<dbReference type="InterPro" id="IPR003497">
    <property type="entry name" value="BRO_N_domain"/>
</dbReference>
<proteinExistence type="predicted"/>
<evidence type="ECO:0000313" key="2">
    <source>
        <dbReference type="EMBL" id="SPC13163.1"/>
    </source>
</evidence>
<name>A0A976G9L1_9BURK</name>
<dbReference type="EMBL" id="OGUS01000118">
    <property type="protein sequence ID" value="SPC13163.1"/>
    <property type="molecule type" value="Genomic_DNA"/>
</dbReference>
<organism evidence="2 3">
    <name type="scientific">Cupriavidus oxalaticus</name>
    <dbReference type="NCBI Taxonomy" id="96344"/>
    <lineage>
        <taxon>Bacteria</taxon>
        <taxon>Pseudomonadati</taxon>
        <taxon>Pseudomonadota</taxon>
        <taxon>Betaproteobacteria</taxon>
        <taxon>Burkholderiales</taxon>
        <taxon>Burkholderiaceae</taxon>
        <taxon>Cupriavidus</taxon>
    </lineage>
</organism>
<feature type="domain" description="Bro-N" evidence="1">
    <location>
        <begin position="20"/>
        <end position="130"/>
    </location>
</feature>
<accession>A0A976G9L1</accession>
<dbReference type="SMART" id="SM01040">
    <property type="entry name" value="Bro-N"/>
    <property type="match status" value="1"/>
</dbReference>
<dbReference type="Pfam" id="PF02498">
    <property type="entry name" value="Bro-N"/>
    <property type="match status" value="1"/>
</dbReference>
<dbReference type="PROSITE" id="PS51750">
    <property type="entry name" value="BRO_N"/>
    <property type="match status" value="1"/>
</dbReference>
<comment type="caution">
    <text evidence="2">The sequence shown here is derived from an EMBL/GenBank/DDBJ whole genome shotgun (WGS) entry which is preliminary data.</text>
</comment>
<dbReference type="Proteomes" id="UP000256862">
    <property type="component" value="Chromosome CO2235"/>
</dbReference>
<dbReference type="AlphaFoldDB" id="A0A976G9L1"/>
<sequence length="197" mass="21852">MPLSGREGLLLPIAMKNHPETAVLVFENIEFDVVDIHNVPWLRGPQIAGALGYNRTDRIADLHARNADEFTTEMTQLVELDTAGGRQQVRIFSPRGCYLLGMLARTERAKVFRRWVLDVLEGRQPPRKVGTLTVPQHLAALRYRGALVKELSGIRTRAVALELHANLIHVSRLLGMPVADLESLAPGLKQQSIEGVA</sequence>
<reference evidence="2 3" key="1">
    <citation type="submission" date="2018-01" db="EMBL/GenBank/DDBJ databases">
        <authorList>
            <person name="Clerissi C."/>
        </authorList>
    </citation>
    <scope>NUCLEOTIDE SEQUENCE [LARGE SCALE GENOMIC DNA]</scope>
    <source>
        <strain evidence="2">Cupriavidus oxalaticus LMG 2235</strain>
    </source>
</reference>
<protein>
    <recommendedName>
        <fullName evidence="1">Bro-N domain-containing protein</fullName>
    </recommendedName>
</protein>